<dbReference type="GO" id="GO:0016020">
    <property type="term" value="C:membrane"/>
    <property type="evidence" value="ECO:0007669"/>
    <property type="project" value="InterPro"/>
</dbReference>
<dbReference type="GO" id="GO:0046983">
    <property type="term" value="F:protein dimerization activity"/>
    <property type="evidence" value="ECO:0007669"/>
    <property type="project" value="InterPro"/>
</dbReference>
<feature type="transmembrane region" description="Helical" evidence="9">
    <location>
        <begin position="52"/>
        <end position="70"/>
    </location>
</feature>
<keyword evidence="9" id="KW-0812">Transmembrane</keyword>
<dbReference type="CDD" id="cd16917">
    <property type="entry name" value="HATPase_UhpB-NarQ-NarX-like"/>
    <property type="match status" value="1"/>
</dbReference>
<proteinExistence type="predicted"/>
<feature type="transmembrane region" description="Helical" evidence="9">
    <location>
        <begin position="124"/>
        <end position="155"/>
    </location>
</feature>
<keyword evidence="7" id="KW-0067">ATP-binding</keyword>
<evidence type="ECO:0000256" key="2">
    <source>
        <dbReference type="ARBA" id="ARBA00012438"/>
    </source>
</evidence>
<dbReference type="Pfam" id="PF07730">
    <property type="entry name" value="HisKA_3"/>
    <property type="match status" value="1"/>
</dbReference>
<dbReference type="GO" id="GO:0005524">
    <property type="term" value="F:ATP binding"/>
    <property type="evidence" value="ECO:0007669"/>
    <property type="project" value="UniProtKB-KW"/>
</dbReference>
<dbReference type="InterPro" id="IPR036890">
    <property type="entry name" value="HATPase_C_sf"/>
</dbReference>
<dbReference type="AlphaFoldDB" id="A0A919UCS5"/>
<dbReference type="SMART" id="SM00387">
    <property type="entry name" value="HATPase_c"/>
    <property type="match status" value="1"/>
</dbReference>
<dbReference type="GO" id="GO:0000155">
    <property type="term" value="F:phosphorelay sensor kinase activity"/>
    <property type="evidence" value="ECO:0007669"/>
    <property type="project" value="InterPro"/>
</dbReference>
<evidence type="ECO:0000256" key="9">
    <source>
        <dbReference type="SAM" id="Phobius"/>
    </source>
</evidence>
<dbReference type="SUPFAM" id="SSF55874">
    <property type="entry name" value="ATPase domain of HSP90 chaperone/DNA topoisomerase II/histidine kinase"/>
    <property type="match status" value="1"/>
</dbReference>
<accession>A0A919UCS5</accession>
<keyword evidence="9" id="KW-1133">Transmembrane helix</keyword>
<comment type="catalytic activity">
    <reaction evidence="1">
        <text>ATP + protein L-histidine = ADP + protein N-phospho-L-histidine.</text>
        <dbReference type="EC" id="2.7.13.3"/>
    </reaction>
</comment>
<evidence type="ECO:0000256" key="3">
    <source>
        <dbReference type="ARBA" id="ARBA00022553"/>
    </source>
</evidence>
<dbReference type="InterPro" id="IPR050482">
    <property type="entry name" value="Sensor_HK_TwoCompSys"/>
</dbReference>
<evidence type="ECO:0000256" key="4">
    <source>
        <dbReference type="ARBA" id="ARBA00022679"/>
    </source>
</evidence>
<keyword evidence="3" id="KW-0597">Phosphoprotein</keyword>
<evidence type="ECO:0000256" key="8">
    <source>
        <dbReference type="ARBA" id="ARBA00023012"/>
    </source>
</evidence>
<evidence type="ECO:0000259" key="10">
    <source>
        <dbReference type="SMART" id="SM00387"/>
    </source>
</evidence>
<feature type="transmembrane region" description="Helical" evidence="9">
    <location>
        <begin position="24"/>
        <end position="46"/>
    </location>
</feature>
<keyword evidence="6 11" id="KW-0418">Kinase</keyword>
<evidence type="ECO:0000313" key="11">
    <source>
        <dbReference type="EMBL" id="GIG50682.1"/>
    </source>
</evidence>
<dbReference type="PANTHER" id="PTHR24421">
    <property type="entry name" value="NITRATE/NITRITE SENSOR PROTEIN NARX-RELATED"/>
    <property type="match status" value="1"/>
</dbReference>
<organism evidence="11 12">
    <name type="scientific">Dactylosporangium siamense</name>
    <dbReference type="NCBI Taxonomy" id="685454"/>
    <lineage>
        <taxon>Bacteria</taxon>
        <taxon>Bacillati</taxon>
        <taxon>Actinomycetota</taxon>
        <taxon>Actinomycetes</taxon>
        <taxon>Micromonosporales</taxon>
        <taxon>Micromonosporaceae</taxon>
        <taxon>Dactylosporangium</taxon>
    </lineage>
</organism>
<feature type="transmembrane region" description="Helical" evidence="9">
    <location>
        <begin position="167"/>
        <end position="193"/>
    </location>
</feature>
<dbReference type="EC" id="2.7.13.3" evidence="2"/>
<evidence type="ECO:0000256" key="5">
    <source>
        <dbReference type="ARBA" id="ARBA00022741"/>
    </source>
</evidence>
<dbReference type="PANTHER" id="PTHR24421:SF10">
    <property type="entry name" value="NITRATE_NITRITE SENSOR PROTEIN NARQ"/>
    <property type="match status" value="1"/>
</dbReference>
<dbReference type="Proteomes" id="UP000660611">
    <property type="component" value="Unassembled WGS sequence"/>
</dbReference>
<gene>
    <name evidence="11" type="ORF">Dsi01nite_087230</name>
</gene>
<dbReference type="Pfam" id="PF13796">
    <property type="entry name" value="Sensor"/>
    <property type="match status" value="1"/>
</dbReference>
<keyword evidence="5" id="KW-0547">Nucleotide-binding</keyword>
<keyword evidence="12" id="KW-1185">Reference proteome</keyword>
<dbReference type="InterPro" id="IPR011712">
    <property type="entry name" value="Sig_transdc_His_kin_sub3_dim/P"/>
</dbReference>
<comment type="caution">
    <text evidence="11">The sequence shown here is derived from an EMBL/GenBank/DDBJ whole genome shotgun (WGS) entry which is preliminary data.</text>
</comment>
<reference evidence="11" key="1">
    <citation type="submission" date="2021-01" db="EMBL/GenBank/DDBJ databases">
        <title>Whole genome shotgun sequence of Dactylosporangium siamense NBRC 106093.</title>
        <authorList>
            <person name="Komaki H."/>
            <person name="Tamura T."/>
        </authorList>
    </citation>
    <scope>NUCLEOTIDE SEQUENCE</scope>
    <source>
        <strain evidence="11">NBRC 106093</strain>
    </source>
</reference>
<evidence type="ECO:0000256" key="7">
    <source>
        <dbReference type="ARBA" id="ARBA00022840"/>
    </source>
</evidence>
<protein>
    <recommendedName>
        <fullName evidence="2">histidine kinase</fullName>
        <ecNumber evidence="2">2.7.13.3</ecNumber>
    </recommendedName>
</protein>
<dbReference type="Gene3D" id="1.20.5.1930">
    <property type="match status" value="1"/>
</dbReference>
<dbReference type="InterPro" id="IPR025828">
    <property type="entry name" value="Put_sensor_dom"/>
</dbReference>
<keyword evidence="8" id="KW-0902">Two-component regulatory system</keyword>
<name>A0A919UCS5_9ACTN</name>
<evidence type="ECO:0000313" key="12">
    <source>
        <dbReference type="Proteomes" id="UP000660611"/>
    </source>
</evidence>
<feature type="domain" description="Histidine kinase/HSP90-like ATPase" evidence="10">
    <location>
        <begin position="337"/>
        <end position="427"/>
    </location>
</feature>
<dbReference type="Gene3D" id="3.30.565.10">
    <property type="entry name" value="Histidine kinase-like ATPase, C-terminal domain"/>
    <property type="match status" value="1"/>
</dbReference>
<keyword evidence="4" id="KW-0808">Transferase</keyword>
<dbReference type="EMBL" id="BONQ01000137">
    <property type="protein sequence ID" value="GIG50682.1"/>
    <property type="molecule type" value="Genomic_DNA"/>
</dbReference>
<evidence type="ECO:0000256" key="1">
    <source>
        <dbReference type="ARBA" id="ARBA00000085"/>
    </source>
</evidence>
<sequence>MNAVLAPIGRFLLAPWRGRAWRDLWFVILSSALSLLPLGLIGLPWAFFAPSYLPSILACAFLPLLAAVLLGPQLTTLRRSAYDKIRGAQIPRAPHTARDAASAAAPFSPRMRARLRHPRTWRQACYHLIAGPAANLVGVIAGTMWVCGLICFGWLSAAIAFGPNWKWLSMATSLALWGALVCLVVVYLTPWLVMASVRWDLKFATDLLGPSRAERLARRVTDLTESRAAVVDAADAERRRIERDLHDGAQQRLVSLAMNLGLARATLKDLPEEARTALAEAHEEAKEALGELRNLVRGLHPVVLEDRGLDAALSGIAARSPVPVRLAVDVPRRVPPTVEAVAYFMVSEALANVAKHAQASAARVDVWLDGALLRLSVADDGIGGAEAARGSGLTGLAQRAASVDGRFEIVSPVGGPTTIMVELPCEL</sequence>
<dbReference type="RefSeq" id="WP_239136606.1">
    <property type="nucleotide sequence ID" value="NZ_BAAAVW010000010.1"/>
</dbReference>
<dbReference type="InterPro" id="IPR003594">
    <property type="entry name" value="HATPase_dom"/>
</dbReference>
<keyword evidence="9" id="KW-0472">Membrane</keyword>
<evidence type="ECO:0000256" key="6">
    <source>
        <dbReference type="ARBA" id="ARBA00022777"/>
    </source>
</evidence>
<dbReference type="Pfam" id="PF02518">
    <property type="entry name" value="HATPase_c"/>
    <property type="match status" value="1"/>
</dbReference>